<evidence type="ECO:0000256" key="7">
    <source>
        <dbReference type="ARBA" id="ARBA00023136"/>
    </source>
</evidence>
<dbReference type="Pfam" id="PF01545">
    <property type="entry name" value="Cation_efflux"/>
    <property type="match status" value="2"/>
</dbReference>
<protein>
    <submittedName>
        <fullName evidence="12">Zinc/cadmium resistance protein</fullName>
    </submittedName>
</protein>
<feature type="transmembrane region" description="Helical" evidence="9">
    <location>
        <begin position="110"/>
        <end position="131"/>
    </location>
</feature>
<dbReference type="SUPFAM" id="SSF161111">
    <property type="entry name" value="Cation efflux protein transmembrane domain-like"/>
    <property type="match status" value="1"/>
</dbReference>
<keyword evidence="4 9" id="KW-0812">Transmembrane</keyword>
<dbReference type="InterPro" id="IPR058533">
    <property type="entry name" value="Cation_efflux_TM"/>
</dbReference>
<dbReference type="Pfam" id="PF16916">
    <property type="entry name" value="ZT_dimer"/>
    <property type="match status" value="1"/>
</dbReference>
<proteinExistence type="inferred from homology"/>
<reference evidence="13" key="1">
    <citation type="journal article" date="2013" name="Genome Announc.">
        <title>Draft genome sequence of the basidiomycetous yeast-like fungus Pseudozyma hubeiensis SY62, which produces an abundant amount of the biosurfactant mannosylerythritol lipids.</title>
        <authorList>
            <person name="Konishi M."/>
            <person name="Hatada Y."/>
            <person name="Horiuchi J."/>
        </authorList>
    </citation>
    <scope>NUCLEOTIDE SEQUENCE [LARGE SCALE GENOMIC DNA]</scope>
    <source>
        <strain evidence="13">SY62</strain>
    </source>
</reference>
<dbReference type="NCBIfam" id="TIGR01297">
    <property type="entry name" value="CDF"/>
    <property type="match status" value="2"/>
</dbReference>
<dbReference type="PANTHER" id="PTHR45820:SF4">
    <property type="entry name" value="ZINC TRANSPORTER 63C, ISOFORM F"/>
    <property type="match status" value="1"/>
</dbReference>
<dbReference type="eggNOG" id="KOG1483">
    <property type="taxonomic scope" value="Eukaryota"/>
</dbReference>
<evidence type="ECO:0000256" key="4">
    <source>
        <dbReference type="ARBA" id="ARBA00022692"/>
    </source>
</evidence>
<dbReference type="InterPro" id="IPR036837">
    <property type="entry name" value="Cation_efflux_CTD_sf"/>
</dbReference>
<evidence type="ECO:0000256" key="8">
    <source>
        <dbReference type="SAM" id="MobiDB-lite"/>
    </source>
</evidence>
<dbReference type="HOGENOM" id="CLU_013430_4_3_1"/>
<evidence type="ECO:0000256" key="9">
    <source>
        <dbReference type="SAM" id="Phobius"/>
    </source>
</evidence>
<dbReference type="EMBL" id="DF238810">
    <property type="protein sequence ID" value="GAC97480.1"/>
    <property type="molecule type" value="Genomic_DNA"/>
</dbReference>
<evidence type="ECO:0000313" key="13">
    <source>
        <dbReference type="Proteomes" id="UP000014071"/>
    </source>
</evidence>
<evidence type="ECO:0000256" key="2">
    <source>
        <dbReference type="ARBA" id="ARBA00008873"/>
    </source>
</evidence>
<name>R9PHA9_PSEHS</name>
<keyword evidence="3" id="KW-0813">Transport</keyword>
<dbReference type="GO" id="GO:0006882">
    <property type="term" value="P:intracellular zinc ion homeostasis"/>
    <property type="evidence" value="ECO:0007669"/>
    <property type="project" value="TreeGrafter"/>
</dbReference>
<comment type="similarity">
    <text evidence="2">Belongs to the cation diffusion facilitator (CDF) transporter (TC 2.A.4) family. SLC30A subfamily.</text>
</comment>
<dbReference type="PANTHER" id="PTHR45820">
    <property type="entry name" value="FI23527P1"/>
    <property type="match status" value="1"/>
</dbReference>
<dbReference type="STRING" id="1305764.R9PHA9"/>
<keyword evidence="13" id="KW-1185">Reference proteome</keyword>
<feature type="compositionally biased region" description="Polar residues" evidence="8">
    <location>
        <begin position="248"/>
        <end position="258"/>
    </location>
</feature>
<dbReference type="GeneID" id="24110346"/>
<dbReference type="InterPro" id="IPR027470">
    <property type="entry name" value="Cation_efflux_CTD"/>
</dbReference>
<dbReference type="GO" id="GO:0016020">
    <property type="term" value="C:membrane"/>
    <property type="evidence" value="ECO:0007669"/>
    <property type="project" value="UniProtKB-SubCell"/>
</dbReference>
<feature type="compositionally biased region" description="Basic and acidic residues" evidence="8">
    <location>
        <begin position="294"/>
        <end position="316"/>
    </location>
</feature>
<feature type="domain" description="Cation efflux protein transmembrane" evidence="10">
    <location>
        <begin position="326"/>
        <end position="400"/>
    </location>
</feature>
<evidence type="ECO:0000259" key="11">
    <source>
        <dbReference type="Pfam" id="PF16916"/>
    </source>
</evidence>
<accession>R9PHA9</accession>
<feature type="transmembrane region" description="Helical" evidence="9">
    <location>
        <begin position="375"/>
        <end position="392"/>
    </location>
</feature>
<feature type="region of interest" description="Disordered" evidence="8">
    <location>
        <begin position="139"/>
        <end position="217"/>
    </location>
</feature>
<dbReference type="AlphaFoldDB" id="R9PHA9"/>
<feature type="transmembrane region" description="Helical" evidence="9">
    <location>
        <begin position="340"/>
        <end position="363"/>
    </location>
</feature>
<gene>
    <name evidence="12" type="ORF">PHSY_005066</name>
</gene>
<feature type="domain" description="Cation efflux protein transmembrane" evidence="10">
    <location>
        <begin position="10"/>
        <end position="150"/>
    </location>
</feature>
<evidence type="ECO:0000256" key="6">
    <source>
        <dbReference type="ARBA" id="ARBA00022989"/>
    </source>
</evidence>
<keyword evidence="5" id="KW-0862">Zinc</keyword>
<comment type="subcellular location">
    <subcellularLocation>
        <location evidence="1">Membrane</location>
        <topology evidence="1">Multi-pass membrane protein</topology>
    </subcellularLocation>
</comment>
<dbReference type="InterPro" id="IPR027469">
    <property type="entry name" value="Cation_efflux_TMD_sf"/>
</dbReference>
<dbReference type="FunFam" id="1.20.1510.10:FF:000026">
    <property type="entry name" value="Zinc/cadmium resistance protein-like protein"/>
    <property type="match status" value="1"/>
</dbReference>
<evidence type="ECO:0000259" key="10">
    <source>
        <dbReference type="Pfam" id="PF01545"/>
    </source>
</evidence>
<dbReference type="OrthoDB" id="9944568at2759"/>
<evidence type="ECO:0000313" key="12">
    <source>
        <dbReference type="EMBL" id="GAC97480.1"/>
    </source>
</evidence>
<dbReference type="InterPro" id="IPR002524">
    <property type="entry name" value="Cation_efflux"/>
</dbReference>
<sequence length="560" mass="59253">MGLSKETRIITLLVIDVVFFFIEIITGYAVGSLALVADSFHMLNDVMSLIVALWAVKLSTKDSDHRFSYGWQRAEILGALVNGVFLLALCFSIFMEAIQRFVNITEVSNPKLVIIVGSLGLASNLVGLLLFHDHGHAHGGHSHSHGHGGHSHATNNHSHSHAVTDSSAGSNGGTHQDTAASKARKPTADINSSSNDDGTPASPAAIRGRGRQDSVGSILGHPAQTRAFVVQTAHDLGYDASGSRHQHSNSITSLGGNNERSRLLANGSQDYGATGANSDLEAAAGSPVARKNGHSHDQDSHADHDHDHDDADHADAHGASGDGHAHGGGHSHGSMNMQGVFLHVLGDALGNVGVIAAGLFILYSDAWWRFYSDPAISFLITIIIFHSALPLCKSASYILLQGVPASVSLEAVRHSIMDVDGVLNLHELHVWQLSESKIVASVHVLVDCSSGQTEKYMNIAAKIRANLHGWGIHSSTIQPEFVPGGLREAAILSGVQVAESDNQGRLRTVEGRLVEREVQKVDTACLIACGDDNDCQTESCCPPSNAASKPGSGVVTPDQH</sequence>
<organism evidence="12 13">
    <name type="scientific">Pseudozyma hubeiensis (strain SY62)</name>
    <name type="common">Yeast</name>
    <dbReference type="NCBI Taxonomy" id="1305764"/>
    <lineage>
        <taxon>Eukaryota</taxon>
        <taxon>Fungi</taxon>
        <taxon>Dikarya</taxon>
        <taxon>Basidiomycota</taxon>
        <taxon>Ustilaginomycotina</taxon>
        <taxon>Ustilaginomycetes</taxon>
        <taxon>Ustilaginales</taxon>
        <taxon>Ustilaginaceae</taxon>
        <taxon>Pseudozyma</taxon>
    </lineage>
</organism>
<feature type="domain" description="Cation efflux protein cytoplasmic" evidence="11">
    <location>
        <begin position="406"/>
        <end position="468"/>
    </location>
</feature>
<dbReference type="GO" id="GO:0005385">
    <property type="term" value="F:zinc ion transmembrane transporter activity"/>
    <property type="evidence" value="ECO:0007669"/>
    <property type="project" value="TreeGrafter"/>
</dbReference>
<feature type="transmembrane region" description="Helical" evidence="9">
    <location>
        <begin position="76"/>
        <end position="98"/>
    </location>
</feature>
<feature type="compositionally biased region" description="Polar residues" evidence="8">
    <location>
        <begin position="266"/>
        <end position="277"/>
    </location>
</feature>
<feature type="transmembrane region" description="Helical" evidence="9">
    <location>
        <begin position="12"/>
        <end position="34"/>
    </location>
</feature>
<feature type="region of interest" description="Disordered" evidence="8">
    <location>
        <begin position="239"/>
        <end position="330"/>
    </location>
</feature>
<feature type="transmembrane region" description="Helical" evidence="9">
    <location>
        <begin position="40"/>
        <end position="56"/>
    </location>
</feature>
<dbReference type="Gene3D" id="1.20.1510.10">
    <property type="entry name" value="Cation efflux protein transmembrane domain"/>
    <property type="match status" value="2"/>
</dbReference>
<evidence type="ECO:0000256" key="1">
    <source>
        <dbReference type="ARBA" id="ARBA00004141"/>
    </source>
</evidence>
<dbReference type="RefSeq" id="XP_012191067.1">
    <property type="nucleotide sequence ID" value="XM_012335677.1"/>
</dbReference>
<keyword evidence="6 9" id="KW-1133">Transmembrane helix</keyword>
<keyword evidence="7 9" id="KW-0472">Membrane</keyword>
<dbReference type="SUPFAM" id="SSF160240">
    <property type="entry name" value="Cation efflux protein cytoplasmic domain-like"/>
    <property type="match status" value="1"/>
</dbReference>
<evidence type="ECO:0000256" key="5">
    <source>
        <dbReference type="ARBA" id="ARBA00022833"/>
    </source>
</evidence>
<dbReference type="Proteomes" id="UP000014071">
    <property type="component" value="Unassembled WGS sequence"/>
</dbReference>
<feature type="compositionally biased region" description="Polar residues" evidence="8">
    <location>
        <begin position="163"/>
        <end position="179"/>
    </location>
</feature>
<evidence type="ECO:0000256" key="3">
    <source>
        <dbReference type="ARBA" id="ARBA00022448"/>
    </source>
</evidence>
<feature type="compositionally biased region" description="Basic residues" evidence="8">
    <location>
        <begin position="139"/>
        <end position="150"/>
    </location>
</feature>